<dbReference type="EMBL" id="JAUCGR010000001">
    <property type="protein sequence ID" value="MDM7829872.1"/>
    <property type="molecule type" value="Genomic_DNA"/>
</dbReference>
<comment type="caution">
    <text evidence="2">The sequence shown here is derived from an EMBL/GenBank/DDBJ whole genome shotgun (WGS) entry which is preliminary data.</text>
</comment>
<dbReference type="Gene3D" id="1.10.10.10">
    <property type="entry name" value="Winged helix-like DNA-binding domain superfamily/Winged helix DNA-binding domain"/>
    <property type="match status" value="1"/>
</dbReference>
<sequence>MRSKAPPLLPVLRSQLQGLVLYEVLTSDEGWTAAELARALDEPESSVHRETRRLLAAGLLTSTQVGRAAVLRSNDTNPVTEPLRQMLIISFGPRKVLRIALNDVAGIDRAYIFGSWAARFVGLPGPAPGDIDLLIVGSPARGAVDLALDGLEARLRREIHVTFVSAKAWSEASDPFVRNVRDNAFVPLDVVDDGI</sequence>
<dbReference type="Proteomes" id="UP001321453">
    <property type="component" value="Unassembled WGS sequence"/>
</dbReference>
<accession>A0ABT7S2M5</accession>
<keyword evidence="3" id="KW-1185">Reference proteome</keyword>
<evidence type="ECO:0000313" key="2">
    <source>
        <dbReference type="EMBL" id="MDM7829872.1"/>
    </source>
</evidence>
<feature type="domain" description="HTH iclR-type" evidence="1">
    <location>
        <begin position="26"/>
        <end position="61"/>
    </location>
</feature>
<name>A0ABT7S2M5_9CELL</name>
<dbReference type="InterPro" id="IPR036388">
    <property type="entry name" value="WH-like_DNA-bd_sf"/>
</dbReference>
<dbReference type="Pfam" id="PF09339">
    <property type="entry name" value="HTH_IclR"/>
    <property type="match status" value="1"/>
</dbReference>
<dbReference type="SUPFAM" id="SSF46785">
    <property type="entry name" value="Winged helix' DNA-binding domain"/>
    <property type="match status" value="1"/>
</dbReference>
<evidence type="ECO:0000313" key="3">
    <source>
        <dbReference type="Proteomes" id="UP001321453"/>
    </source>
</evidence>
<organism evidence="2 3">
    <name type="scientific">Cellulomonas edaphi</name>
    <dbReference type="NCBI Taxonomy" id="3053468"/>
    <lineage>
        <taxon>Bacteria</taxon>
        <taxon>Bacillati</taxon>
        <taxon>Actinomycetota</taxon>
        <taxon>Actinomycetes</taxon>
        <taxon>Micrococcales</taxon>
        <taxon>Cellulomonadaceae</taxon>
        <taxon>Cellulomonas</taxon>
    </lineage>
</organism>
<protein>
    <submittedName>
        <fullName evidence="2">Helix-turn-helix domain-containing protein</fullName>
    </submittedName>
</protein>
<dbReference type="InterPro" id="IPR005471">
    <property type="entry name" value="Tscrpt_reg_IclR_N"/>
</dbReference>
<gene>
    <name evidence="2" type="ORF">QRT05_00880</name>
</gene>
<dbReference type="InterPro" id="IPR036390">
    <property type="entry name" value="WH_DNA-bd_sf"/>
</dbReference>
<proteinExistence type="predicted"/>
<dbReference type="RefSeq" id="WP_289444309.1">
    <property type="nucleotide sequence ID" value="NZ_JAUCGR010000001.1"/>
</dbReference>
<evidence type="ECO:0000259" key="1">
    <source>
        <dbReference type="Pfam" id="PF09339"/>
    </source>
</evidence>
<reference evidence="2 3" key="1">
    <citation type="submission" date="2023-06" db="EMBL/GenBank/DDBJ databases">
        <title>Cellulomonas sp. MW9 Whole genome sequence.</title>
        <authorList>
            <person name="Park S."/>
        </authorList>
    </citation>
    <scope>NUCLEOTIDE SEQUENCE [LARGE SCALE GENOMIC DNA]</scope>
    <source>
        <strain evidence="2 3">MW9</strain>
    </source>
</reference>